<dbReference type="InterPro" id="IPR058598">
    <property type="entry name" value="Gly_zipper-like_dom"/>
</dbReference>
<evidence type="ECO:0000256" key="1">
    <source>
        <dbReference type="SAM" id="Phobius"/>
    </source>
</evidence>
<protein>
    <recommendedName>
        <fullName evidence="2">Glycine zipper-like domain-containing protein</fullName>
    </recommendedName>
</protein>
<sequence length="113" mass="12005">MDENHSKPAAQDEHTGLAIGMSLGVSLGVVLGITLDNLALWLGVGIALGLVAGMFVDENRKKRTAAGPVKTVDGSTFTLIARKHPEPGQRSHYWLGDNGQEIELTDTEAAELL</sequence>
<dbReference type="RefSeq" id="WP_346058476.1">
    <property type="nucleotide sequence ID" value="NZ_BAAAOP010000012.1"/>
</dbReference>
<dbReference type="Proteomes" id="UP001501084">
    <property type="component" value="Unassembled WGS sequence"/>
</dbReference>
<comment type="caution">
    <text evidence="3">The sequence shown here is derived from an EMBL/GenBank/DDBJ whole genome shotgun (WGS) entry which is preliminary data.</text>
</comment>
<name>A0ABN3B7Z5_9MICO</name>
<feature type="transmembrane region" description="Helical" evidence="1">
    <location>
        <begin position="15"/>
        <end position="33"/>
    </location>
</feature>
<feature type="domain" description="Glycine zipper-like" evidence="2">
    <location>
        <begin position="16"/>
        <end position="58"/>
    </location>
</feature>
<feature type="transmembrane region" description="Helical" evidence="1">
    <location>
        <begin position="39"/>
        <end position="56"/>
    </location>
</feature>
<keyword evidence="4" id="KW-1185">Reference proteome</keyword>
<accession>A0ABN3B7Z5</accession>
<keyword evidence="1" id="KW-1133">Transmembrane helix</keyword>
<evidence type="ECO:0000313" key="3">
    <source>
        <dbReference type="EMBL" id="GAA2189851.1"/>
    </source>
</evidence>
<dbReference type="EMBL" id="BAAAOP010000012">
    <property type="protein sequence ID" value="GAA2189851.1"/>
    <property type="molecule type" value="Genomic_DNA"/>
</dbReference>
<proteinExistence type="predicted"/>
<evidence type="ECO:0000259" key="2">
    <source>
        <dbReference type="Pfam" id="PF26273"/>
    </source>
</evidence>
<evidence type="ECO:0000313" key="4">
    <source>
        <dbReference type="Proteomes" id="UP001501084"/>
    </source>
</evidence>
<reference evidence="3 4" key="1">
    <citation type="journal article" date="2019" name="Int. J. Syst. Evol. Microbiol.">
        <title>The Global Catalogue of Microorganisms (GCM) 10K type strain sequencing project: providing services to taxonomists for standard genome sequencing and annotation.</title>
        <authorList>
            <consortium name="The Broad Institute Genomics Platform"/>
            <consortium name="The Broad Institute Genome Sequencing Center for Infectious Disease"/>
            <person name="Wu L."/>
            <person name="Ma J."/>
        </authorList>
    </citation>
    <scope>NUCLEOTIDE SEQUENCE [LARGE SCALE GENOMIC DNA]</scope>
    <source>
        <strain evidence="3 4">JCM 14919</strain>
    </source>
</reference>
<organism evidence="3 4">
    <name type="scientific">Leucobacter alluvii</name>
    <dbReference type="NCBI Taxonomy" id="340321"/>
    <lineage>
        <taxon>Bacteria</taxon>
        <taxon>Bacillati</taxon>
        <taxon>Actinomycetota</taxon>
        <taxon>Actinomycetes</taxon>
        <taxon>Micrococcales</taxon>
        <taxon>Microbacteriaceae</taxon>
        <taxon>Leucobacter</taxon>
    </lineage>
</organism>
<gene>
    <name evidence="3" type="ORF">GCM10009786_24710</name>
</gene>
<dbReference type="Pfam" id="PF26273">
    <property type="entry name" value="Gly_zipper"/>
    <property type="match status" value="1"/>
</dbReference>
<keyword evidence="1" id="KW-0472">Membrane</keyword>
<keyword evidence="1" id="KW-0812">Transmembrane</keyword>